<dbReference type="EMBL" id="JAENIK010000008">
    <property type="protein sequence ID" value="MBK1815302.1"/>
    <property type="molecule type" value="Genomic_DNA"/>
</dbReference>
<proteinExistence type="predicted"/>
<keyword evidence="2" id="KW-1185">Reference proteome</keyword>
<reference evidence="1" key="1">
    <citation type="submission" date="2021-01" db="EMBL/GenBank/DDBJ databases">
        <title>Modified the classification status of verrucomicrobia.</title>
        <authorList>
            <person name="Feng X."/>
        </authorList>
    </citation>
    <scope>NUCLEOTIDE SEQUENCE</scope>
    <source>
        <strain evidence="1">JCM 18052</strain>
    </source>
</reference>
<evidence type="ECO:0000313" key="2">
    <source>
        <dbReference type="Proteomes" id="UP000600139"/>
    </source>
</evidence>
<gene>
    <name evidence="1" type="ORF">JIN84_06740</name>
</gene>
<dbReference type="InterPro" id="IPR021457">
    <property type="entry name" value="DUF3108"/>
</dbReference>
<organism evidence="1 2">
    <name type="scientific">Luteolibacter yonseiensis</name>
    <dbReference type="NCBI Taxonomy" id="1144680"/>
    <lineage>
        <taxon>Bacteria</taxon>
        <taxon>Pseudomonadati</taxon>
        <taxon>Verrucomicrobiota</taxon>
        <taxon>Verrucomicrobiia</taxon>
        <taxon>Verrucomicrobiales</taxon>
        <taxon>Verrucomicrobiaceae</taxon>
        <taxon>Luteolibacter</taxon>
    </lineage>
</organism>
<protein>
    <submittedName>
        <fullName evidence="1">DUF3108 domain-containing protein</fullName>
    </submittedName>
</protein>
<sequence length="280" mass="31595">MNNLLHTRVMNGMTSCLRILVLPFLAIAPLAAAPAWRSELTTSVPGSFPIPAPTRLELRVSWNGMVDAGKVRIEFAPQDVKKAGSYVIRSSASSLGPAEVLFPYKTSFWSELVPDTLRPRFFQSLEDDKTEHVTTTIRYFSDRVECGNVTKQIKDGSSKQKDRVFTSSPVFDLFSAMLHVRSQKLDDGDRSTLVIHPFETPYLLRVKVVGREVHNGRNTIRLTLGMRKIDRKTGELQPYKKLKQDATLWLSDDAERMPVELRAAAFIGDIRVTRVLLEHP</sequence>
<evidence type="ECO:0000313" key="1">
    <source>
        <dbReference type="EMBL" id="MBK1815302.1"/>
    </source>
</evidence>
<dbReference type="RefSeq" id="WP_200350268.1">
    <property type="nucleotide sequence ID" value="NZ_BAABHZ010000012.1"/>
</dbReference>
<dbReference type="Proteomes" id="UP000600139">
    <property type="component" value="Unassembled WGS sequence"/>
</dbReference>
<comment type="caution">
    <text evidence="1">The sequence shown here is derived from an EMBL/GenBank/DDBJ whole genome shotgun (WGS) entry which is preliminary data.</text>
</comment>
<dbReference type="AlphaFoldDB" id="A0A934V6Q7"/>
<dbReference type="Pfam" id="PF11306">
    <property type="entry name" value="DUF3108"/>
    <property type="match status" value="1"/>
</dbReference>
<accession>A0A934V6Q7</accession>
<name>A0A934V6Q7_9BACT</name>